<reference evidence="2" key="1">
    <citation type="submission" date="2022-12" db="EMBL/GenBank/DDBJ databases">
        <title>Reference genome sequencing for broad-spectrum identification of bacterial and archaeal isolates by mass spectrometry.</title>
        <authorList>
            <person name="Sekiguchi Y."/>
            <person name="Tourlousse D.M."/>
        </authorList>
    </citation>
    <scope>NUCLEOTIDE SEQUENCE</scope>
    <source>
        <strain evidence="2">ASRB1</strain>
    </source>
</reference>
<protein>
    <submittedName>
        <fullName evidence="2">Uncharacterized protein</fullName>
    </submittedName>
</protein>
<feature type="region of interest" description="Disordered" evidence="1">
    <location>
        <begin position="1"/>
        <end position="42"/>
    </location>
</feature>
<dbReference type="EMBL" id="BSDR01000001">
    <property type="protein sequence ID" value="GLI32887.1"/>
    <property type="molecule type" value="Genomic_DNA"/>
</dbReference>
<feature type="compositionally biased region" description="Basic and acidic residues" evidence="1">
    <location>
        <begin position="29"/>
        <end position="42"/>
    </location>
</feature>
<name>A0A9W6CZ19_9BACT</name>
<evidence type="ECO:0000256" key="1">
    <source>
        <dbReference type="SAM" id="MobiDB-lite"/>
    </source>
</evidence>
<dbReference type="AlphaFoldDB" id="A0A9W6CZ19"/>
<sequence length="85" mass="9847">MDRLQYKNLPYAVPDENGTVKDAPSTLDGTDKTREPWPRETSKISIPSKQLLQKKSVHFIQVQRNMYRHFAVSWAGERKPKFDSG</sequence>
<keyword evidence="3" id="KW-1185">Reference proteome</keyword>
<dbReference type="Proteomes" id="UP001144372">
    <property type="component" value="Unassembled WGS sequence"/>
</dbReference>
<evidence type="ECO:0000313" key="2">
    <source>
        <dbReference type="EMBL" id="GLI32887.1"/>
    </source>
</evidence>
<evidence type="ECO:0000313" key="3">
    <source>
        <dbReference type="Proteomes" id="UP001144372"/>
    </source>
</evidence>
<gene>
    <name evidence="2" type="ORF">DAMNIGENAA_03200</name>
</gene>
<organism evidence="2 3">
    <name type="scientific">Desulforhabdus amnigena</name>
    <dbReference type="NCBI Taxonomy" id="40218"/>
    <lineage>
        <taxon>Bacteria</taxon>
        <taxon>Pseudomonadati</taxon>
        <taxon>Thermodesulfobacteriota</taxon>
        <taxon>Syntrophobacteria</taxon>
        <taxon>Syntrophobacterales</taxon>
        <taxon>Syntrophobacteraceae</taxon>
        <taxon>Desulforhabdus</taxon>
    </lineage>
</organism>
<accession>A0A9W6CZ19</accession>
<proteinExistence type="predicted"/>
<comment type="caution">
    <text evidence="2">The sequence shown here is derived from an EMBL/GenBank/DDBJ whole genome shotgun (WGS) entry which is preliminary data.</text>
</comment>